<gene>
    <name evidence="2" type="ORF">CM19_08785</name>
</gene>
<dbReference type="EMBL" id="JFZT01000047">
    <property type="protein sequence ID" value="EZQ03810.1"/>
    <property type="molecule type" value="Genomic_DNA"/>
</dbReference>
<dbReference type="AlphaFoldDB" id="A0A031LN03"/>
<comment type="caution">
    <text evidence="2">The sequence shown here is derived from an EMBL/GenBank/DDBJ whole genome shotgun (WGS) entry which is preliminary data.</text>
</comment>
<dbReference type="Proteomes" id="UP000024332">
    <property type="component" value="Unassembled WGS sequence"/>
</dbReference>
<dbReference type="OrthoDB" id="42408at2157"/>
<dbReference type="RefSeq" id="WP_048099991.1">
    <property type="nucleotide sequence ID" value="NZ_JFZT01000047.1"/>
</dbReference>
<organism evidence="2 3">
    <name type="scientific">Candidatus Acidianus copahuensis</name>
    <dbReference type="NCBI Taxonomy" id="1160895"/>
    <lineage>
        <taxon>Archaea</taxon>
        <taxon>Thermoproteota</taxon>
        <taxon>Thermoprotei</taxon>
        <taxon>Sulfolobales</taxon>
        <taxon>Sulfolobaceae</taxon>
        <taxon>Acidianus</taxon>
    </lineage>
</organism>
<name>A0A031LN03_9CREN</name>
<protein>
    <submittedName>
        <fullName evidence="2">CopG family transcriptional regulator</fullName>
    </submittedName>
</protein>
<accession>A0A031LN03</accession>
<dbReference type="STRING" id="1160895.CM19_08785"/>
<reference evidence="2 3" key="1">
    <citation type="submission" date="2014-03" db="EMBL/GenBank/DDBJ databases">
        <title>Draft genome sequence of the novel thermoacidophilic archaea Acidianus copahuensis ALE1 strain, isolated from Copahue volcanic area in Neuquen Argentina.</title>
        <authorList>
            <person name="Urbieta M.S."/>
            <person name="Rascovan N."/>
            <person name="Castro C."/>
            <person name="Revale S."/>
            <person name="Giaveno M.A."/>
            <person name="Vazquez M.P."/>
            <person name="Donati E.R."/>
        </authorList>
    </citation>
    <scope>NUCLEOTIDE SEQUENCE [LARGE SCALE GENOMIC DNA]</scope>
    <source>
        <strain evidence="2 3">ALE1</strain>
    </source>
</reference>
<evidence type="ECO:0000313" key="2">
    <source>
        <dbReference type="EMBL" id="EZQ03810.1"/>
    </source>
</evidence>
<feature type="region of interest" description="Disordered" evidence="1">
    <location>
        <begin position="90"/>
        <end position="111"/>
    </location>
</feature>
<sequence length="221" mass="26080">MKVISIKVNEEEYRELEDSARKEGFTLLSEYVRYKLFSATNESKSASLGEEDLRRLERKIQDLINPFTAEIENLKQRVAQLTEDIEELKNSERPREQVFQKSYPKYEKQEEEKKERKTVMDILREKKVIYESELGKLRNPDQFFDKIQNSGGQVIPTEKERIAIDPSFYKEFVKKLGEIHTSDEVEAQKFLSPVEYKLFQKLRTVGGIVFDGISRSWKINI</sequence>
<evidence type="ECO:0000313" key="3">
    <source>
        <dbReference type="Proteomes" id="UP000024332"/>
    </source>
</evidence>
<evidence type="ECO:0000256" key="1">
    <source>
        <dbReference type="SAM" id="MobiDB-lite"/>
    </source>
</evidence>
<proteinExistence type="predicted"/>
<keyword evidence="3" id="KW-1185">Reference proteome</keyword>